<protein>
    <submittedName>
        <fullName evidence="1">Uncharacterized protein</fullName>
    </submittedName>
</protein>
<keyword evidence="2" id="KW-1185">Reference proteome</keyword>
<dbReference type="Proteomes" id="UP000094285">
    <property type="component" value="Unassembled WGS sequence"/>
</dbReference>
<dbReference type="RefSeq" id="XP_020066405.1">
    <property type="nucleotide sequence ID" value="XM_020207433.1"/>
</dbReference>
<proteinExistence type="predicted"/>
<dbReference type="EMBL" id="KV453910">
    <property type="protein sequence ID" value="ODV81283.1"/>
    <property type="molecule type" value="Genomic_DNA"/>
</dbReference>
<accession>A0A1E4SP39</accession>
<dbReference type="GeneID" id="30981570"/>
<evidence type="ECO:0000313" key="2">
    <source>
        <dbReference type="Proteomes" id="UP000094285"/>
    </source>
</evidence>
<organism evidence="1 2">
    <name type="scientific">Suhomyces tanzawaensis NRRL Y-17324</name>
    <dbReference type="NCBI Taxonomy" id="984487"/>
    <lineage>
        <taxon>Eukaryota</taxon>
        <taxon>Fungi</taxon>
        <taxon>Dikarya</taxon>
        <taxon>Ascomycota</taxon>
        <taxon>Saccharomycotina</taxon>
        <taxon>Pichiomycetes</taxon>
        <taxon>Debaryomycetaceae</taxon>
        <taxon>Suhomyces</taxon>
    </lineage>
</organism>
<name>A0A1E4SP39_9ASCO</name>
<dbReference type="AlphaFoldDB" id="A0A1E4SP39"/>
<gene>
    <name evidence="1" type="ORF">CANTADRAFT_25478</name>
</gene>
<reference evidence="2" key="1">
    <citation type="submission" date="2016-05" db="EMBL/GenBank/DDBJ databases">
        <title>Comparative genomics of biotechnologically important yeasts.</title>
        <authorList>
            <consortium name="DOE Joint Genome Institute"/>
            <person name="Riley R."/>
            <person name="Haridas S."/>
            <person name="Wolfe K.H."/>
            <person name="Lopes M.R."/>
            <person name="Hittinger C.T."/>
            <person name="Goker M."/>
            <person name="Salamov A."/>
            <person name="Wisecaver J."/>
            <person name="Long T.M."/>
            <person name="Aerts A.L."/>
            <person name="Barry K."/>
            <person name="Choi C."/>
            <person name="Clum A."/>
            <person name="Coughlan A.Y."/>
            <person name="Deshpande S."/>
            <person name="Douglass A.P."/>
            <person name="Hanson S.J."/>
            <person name="Klenk H.-P."/>
            <person name="Labutti K."/>
            <person name="Lapidus A."/>
            <person name="Lindquist E."/>
            <person name="Lipzen A."/>
            <person name="Meier-Kolthoff J.P."/>
            <person name="Ohm R.A."/>
            <person name="Otillar R.P."/>
            <person name="Pangilinan J."/>
            <person name="Peng Y."/>
            <person name="Rokas A."/>
            <person name="Rosa C.A."/>
            <person name="Scheuner C."/>
            <person name="Sibirny A.A."/>
            <person name="Slot J.C."/>
            <person name="Stielow J.B."/>
            <person name="Sun H."/>
            <person name="Kurtzman C.P."/>
            <person name="Blackwell M."/>
            <person name="Grigoriev I.V."/>
            <person name="Jeffries T.W."/>
        </authorList>
    </citation>
    <scope>NUCLEOTIDE SEQUENCE [LARGE SCALE GENOMIC DNA]</scope>
    <source>
        <strain evidence="2">NRRL Y-17324</strain>
    </source>
</reference>
<evidence type="ECO:0000313" key="1">
    <source>
        <dbReference type="EMBL" id="ODV81283.1"/>
    </source>
</evidence>
<sequence>MSTAIYRTLVGCWARVNVPNTGAGVRTKRPIEAIDHYPTRGQQRTNRGRNHPGWRWIRSRVQAAI</sequence>